<evidence type="ECO:0000313" key="7">
    <source>
        <dbReference type="EMBL" id="CAG9810207.1"/>
    </source>
</evidence>
<dbReference type="PIRSF" id="PIRSF038921">
    <property type="entry name" value="P14a"/>
    <property type="match status" value="1"/>
</dbReference>
<evidence type="ECO:0000256" key="5">
    <source>
        <dbReference type="SAM" id="SignalP"/>
    </source>
</evidence>
<dbReference type="InterPro" id="IPR014044">
    <property type="entry name" value="CAP_dom"/>
</dbReference>
<evidence type="ECO:0000256" key="3">
    <source>
        <dbReference type="ARBA" id="ARBA00022525"/>
    </source>
</evidence>
<dbReference type="AlphaFoldDB" id="A0A9N9WZQ7"/>
<dbReference type="GO" id="GO:0005576">
    <property type="term" value="C:extracellular region"/>
    <property type="evidence" value="ECO:0007669"/>
    <property type="project" value="UniProtKB-SubCell"/>
</dbReference>
<protein>
    <recommendedName>
        <fullName evidence="6">SCP domain-containing protein</fullName>
    </recommendedName>
</protein>
<keyword evidence="8" id="KW-1185">Reference proteome</keyword>
<comment type="subcellular location">
    <subcellularLocation>
        <location evidence="1">Secreted</location>
    </subcellularLocation>
</comment>
<comment type="similarity">
    <text evidence="2">Belongs to the CRISP family.</text>
</comment>
<feature type="domain" description="SCP" evidence="6">
    <location>
        <begin position="53"/>
        <end position="212"/>
    </location>
</feature>
<evidence type="ECO:0000259" key="6">
    <source>
        <dbReference type="SMART" id="SM00198"/>
    </source>
</evidence>
<organism evidence="7 8">
    <name type="scientific">Chironomus riparius</name>
    <dbReference type="NCBI Taxonomy" id="315576"/>
    <lineage>
        <taxon>Eukaryota</taxon>
        <taxon>Metazoa</taxon>
        <taxon>Ecdysozoa</taxon>
        <taxon>Arthropoda</taxon>
        <taxon>Hexapoda</taxon>
        <taxon>Insecta</taxon>
        <taxon>Pterygota</taxon>
        <taxon>Neoptera</taxon>
        <taxon>Endopterygota</taxon>
        <taxon>Diptera</taxon>
        <taxon>Nematocera</taxon>
        <taxon>Chironomoidea</taxon>
        <taxon>Chironomidae</taxon>
        <taxon>Chironominae</taxon>
        <taxon>Chironomus</taxon>
    </lineage>
</organism>
<evidence type="ECO:0000256" key="2">
    <source>
        <dbReference type="ARBA" id="ARBA00009923"/>
    </source>
</evidence>
<reference evidence="7" key="1">
    <citation type="submission" date="2022-01" db="EMBL/GenBank/DDBJ databases">
        <authorList>
            <person name="King R."/>
        </authorList>
    </citation>
    <scope>NUCLEOTIDE SEQUENCE</scope>
</reference>
<dbReference type="InterPro" id="IPR034763">
    <property type="entry name" value="P14a_insect"/>
</dbReference>
<feature type="signal peptide" evidence="5">
    <location>
        <begin position="1"/>
        <end position="17"/>
    </location>
</feature>
<feature type="chain" id="PRO_5040455020" description="SCP domain-containing protein" evidence="5">
    <location>
        <begin position="18"/>
        <end position="238"/>
    </location>
</feature>
<evidence type="ECO:0000256" key="1">
    <source>
        <dbReference type="ARBA" id="ARBA00004613"/>
    </source>
</evidence>
<dbReference type="Gene3D" id="3.40.33.10">
    <property type="entry name" value="CAP"/>
    <property type="match status" value="1"/>
</dbReference>
<dbReference type="InterPro" id="IPR035940">
    <property type="entry name" value="CAP_sf"/>
</dbReference>
<name>A0A9N9WZQ7_9DIPT</name>
<keyword evidence="4 5" id="KW-0732">Signal</keyword>
<dbReference type="Proteomes" id="UP001153620">
    <property type="component" value="Chromosome 4"/>
</dbReference>
<dbReference type="OrthoDB" id="414826at2759"/>
<accession>A0A9N9WZQ7</accession>
<evidence type="ECO:0000256" key="4">
    <source>
        <dbReference type="ARBA" id="ARBA00022729"/>
    </source>
</evidence>
<dbReference type="CDD" id="cd05380">
    <property type="entry name" value="CAP_euk"/>
    <property type="match status" value="1"/>
</dbReference>
<dbReference type="InterPro" id="IPR001283">
    <property type="entry name" value="CRISP-related"/>
</dbReference>
<keyword evidence="3" id="KW-0964">Secreted</keyword>
<gene>
    <name evidence="7" type="ORF">CHIRRI_LOCUS13024</name>
</gene>
<dbReference type="PANTHER" id="PTHR10334">
    <property type="entry name" value="CYSTEINE-RICH SECRETORY PROTEIN-RELATED"/>
    <property type="match status" value="1"/>
</dbReference>
<sequence length="238" mass="25687">MKKSILILVLAFTLVSAQSDYCSLCANHIACNHPGTFAATCPADAVITPLGSSEINLLLDTHNGHRNNIAGGLVSPFSPARAMNALTWDHELAFLAELNVKQCAMRHDSCRATAQFPNAGQNLFMHGTSGAFQPVSTQLIDAVNRWFNEHTLASPNDITSCCGGANFNNIGHFLQLVQDRAIRIGCAVSRFTETPWRRTLVACNYSWPNFLNSPVYVVGAPGSGCSSRNSVFTNLCNA</sequence>
<dbReference type="SMART" id="SM00198">
    <property type="entry name" value="SCP"/>
    <property type="match status" value="1"/>
</dbReference>
<dbReference type="SUPFAM" id="SSF55797">
    <property type="entry name" value="PR-1-like"/>
    <property type="match status" value="1"/>
</dbReference>
<reference evidence="7" key="2">
    <citation type="submission" date="2022-10" db="EMBL/GenBank/DDBJ databases">
        <authorList>
            <consortium name="ENA_rothamsted_submissions"/>
            <consortium name="culmorum"/>
            <person name="King R."/>
        </authorList>
    </citation>
    <scope>NUCLEOTIDE SEQUENCE</scope>
</reference>
<dbReference type="Pfam" id="PF00188">
    <property type="entry name" value="CAP"/>
    <property type="match status" value="1"/>
</dbReference>
<evidence type="ECO:0000313" key="8">
    <source>
        <dbReference type="Proteomes" id="UP001153620"/>
    </source>
</evidence>
<proteinExistence type="inferred from homology"/>
<dbReference type="EMBL" id="OU895880">
    <property type="protein sequence ID" value="CAG9810207.1"/>
    <property type="molecule type" value="Genomic_DNA"/>
</dbReference>